<evidence type="ECO:0000256" key="4">
    <source>
        <dbReference type="ARBA" id="ARBA00023136"/>
    </source>
</evidence>
<keyword evidence="1 6" id="KW-0831">Ubiquinone biosynthesis</keyword>
<evidence type="ECO:0000256" key="6">
    <source>
        <dbReference type="HAMAP-Rule" id="MF_03111"/>
    </source>
</evidence>
<dbReference type="InterPro" id="IPR007715">
    <property type="entry name" value="Coq4"/>
</dbReference>
<dbReference type="GO" id="GO:0120539">
    <property type="term" value="F:4-hydroxy-3-methoxy-5-polyprenylbenzoate decarboxylase activity"/>
    <property type="evidence" value="ECO:0007669"/>
    <property type="project" value="UniProtKB-EC"/>
</dbReference>
<comment type="pathway">
    <text evidence="6">Cofactor biosynthesis; ubiquinone biosynthesis.</text>
</comment>
<accession>A0A0M0KBR3</accession>
<name>A0A0M0KBR3_9EUKA</name>
<feature type="binding site" evidence="6">
    <location>
        <position position="73"/>
    </location>
    <ligand>
        <name>Zn(2+)</name>
        <dbReference type="ChEBI" id="CHEBI:29105"/>
    </ligand>
</feature>
<dbReference type="AlphaFoldDB" id="A0A0M0KBR3"/>
<feature type="binding site" evidence="6">
    <location>
        <position position="77"/>
    </location>
    <ligand>
        <name>Zn(2+)</name>
        <dbReference type="ChEBI" id="CHEBI:29105"/>
    </ligand>
</feature>
<evidence type="ECO:0000256" key="3">
    <source>
        <dbReference type="ARBA" id="ARBA00023128"/>
    </source>
</evidence>
<keyword evidence="3 6" id="KW-0496">Mitochondrion</keyword>
<comment type="catalytic activity">
    <reaction evidence="6">
        <text>a 4-hydroxy-3-methoxy-5-(all-trans-polyprenyl)benzoate + H(+) = a 2-methoxy-6-(all-trans-polyprenyl)phenol + CO2</text>
        <dbReference type="Rhea" id="RHEA:81179"/>
        <dbReference type="Rhea" id="RHEA-COMP:9551"/>
        <dbReference type="Rhea" id="RHEA-COMP:10931"/>
        <dbReference type="ChEBI" id="CHEBI:15378"/>
        <dbReference type="ChEBI" id="CHEBI:16526"/>
        <dbReference type="ChEBI" id="CHEBI:62731"/>
        <dbReference type="ChEBI" id="CHEBI:84443"/>
        <dbReference type="EC" id="4.1.1.130"/>
    </reaction>
</comment>
<dbReference type="Pfam" id="PF05019">
    <property type="entry name" value="Coq4"/>
    <property type="match status" value="1"/>
</dbReference>
<dbReference type="OrthoDB" id="4249at2759"/>
<evidence type="ECO:0000256" key="5">
    <source>
        <dbReference type="ARBA" id="ARBA00023239"/>
    </source>
</evidence>
<dbReference type="HAMAP" id="MF_03111">
    <property type="entry name" value="Coq4"/>
    <property type="match status" value="1"/>
</dbReference>
<sequence length="187" mass="21186">MERHPVGRAVLHDRPQITSHTLDGICGLPPHTFGGAYAAFLKEHAFDPDERAPVRFVDDADLAYVMQRYRQVHDLWHTLFGLPPSYFGEVALKWLEAAQTGLPMCVAGAAAGGVRLPVAQQSIVTRHVLPWAARHAGSTVDLMSVYYEREWERPLEELREELRLEMPPPVVLEQAQHTRRRARPDPQ</sequence>
<comment type="function">
    <text evidence="6">Lyase that catalyzes the C1-decarboxylation of 4-hydroxy-3-methoxy-5-(all-trans-polyprenyl)benzoic acid into 2-methoxy-6-(all-trans-polyprenyl)phenol during ubiquinone biosynthesis.</text>
</comment>
<dbReference type="InterPro" id="IPR027540">
    <property type="entry name" value="Coq4_euk"/>
</dbReference>
<proteinExistence type="inferred from homology"/>
<evidence type="ECO:0000256" key="2">
    <source>
        <dbReference type="ARBA" id="ARBA00022792"/>
    </source>
</evidence>
<dbReference type="PANTHER" id="PTHR12922:SF7">
    <property type="entry name" value="UBIQUINONE BIOSYNTHESIS PROTEIN COQ4 HOMOLOG, MITOCHONDRIAL"/>
    <property type="match status" value="1"/>
</dbReference>
<dbReference type="EC" id="4.1.1.130" evidence="6"/>
<dbReference type="PANTHER" id="PTHR12922">
    <property type="entry name" value="UBIQUINONE BIOSYNTHESIS PROTEIN"/>
    <property type="match status" value="1"/>
</dbReference>
<keyword evidence="5 6" id="KW-0456">Lyase</keyword>
<gene>
    <name evidence="7" type="ORF">Ctob_011910</name>
</gene>
<keyword evidence="6" id="KW-0862">Zinc</keyword>
<comment type="similarity">
    <text evidence="6">Belongs to the COQ4 family.</text>
</comment>
<evidence type="ECO:0000313" key="8">
    <source>
        <dbReference type="Proteomes" id="UP000037460"/>
    </source>
</evidence>
<organism evidence="7 8">
    <name type="scientific">Chrysochromulina tobinii</name>
    <dbReference type="NCBI Taxonomy" id="1460289"/>
    <lineage>
        <taxon>Eukaryota</taxon>
        <taxon>Haptista</taxon>
        <taxon>Haptophyta</taxon>
        <taxon>Prymnesiophyceae</taxon>
        <taxon>Prymnesiales</taxon>
        <taxon>Chrysochromulinaceae</taxon>
        <taxon>Chrysochromulina</taxon>
    </lineage>
</organism>
<reference evidence="8" key="1">
    <citation type="journal article" date="2015" name="PLoS Genet.">
        <title>Genome Sequence and Transcriptome Analyses of Chrysochromulina tobin: Metabolic Tools for Enhanced Algal Fitness in the Prominent Order Prymnesiales (Haptophyceae).</title>
        <authorList>
            <person name="Hovde B.T."/>
            <person name="Deodato C.R."/>
            <person name="Hunsperger H.M."/>
            <person name="Ryken S.A."/>
            <person name="Yost W."/>
            <person name="Jha R.K."/>
            <person name="Patterson J."/>
            <person name="Monnat R.J. Jr."/>
            <person name="Barlow S.B."/>
            <person name="Starkenburg S.R."/>
            <person name="Cattolico R.A."/>
        </authorList>
    </citation>
    <scope>NUCLEOTIDE SEQUENCE</scope>
    <source>
        <strain evidence="8">CCMP291</strain>
    </source>
</reference>
<keyword evidence="2 6" id="KW-0999">Mitochondrion inner membrane</keyword>
<keyword evidence="7" id="KW-0830">Ubiquinone</keyword>
<evidence type="ECO:0000256" key="1">
    <source>
        <dbReference type="ARBA" id="ARBA00022688"/>
    </source>
</evidence>
<keyword evidence="4 6" id="KW-0472">Membrane</keyword>
<dbReference type="GO" id="GO:0031314">
    <property type="term" value="C:extrinsic component of mitochondrial inner membrane"/>
    <property type="evidence" value="ECO:0007669"/>
    <property type="project" value="UniProtKB-UniRule"/>
</dbReference>
<dbReference type="EMBL" id="JWZX01000726">
    <property type="protein sequence ID" value="KOO35858.1"/>
    <property type="molecule type" value="Genomic_DNA"/>
</dbReference>
<comment type="subunit">
    <text evidence="6">Component of a multi-subunit COQ enzyme complex.</text>
</comment>
<dbReference type="GO" id="GO:0008270">
    <property type="term" value="F:zinc ion binding"/>
    <property type="evidence" value="ECO:0007669"/>
    <property type="project" value="UniProtKB-UniRule"/>
</dbReference>
<keyword evidence="6" id="KW-0479">Metal-binding</keyword>
<protein>
    <recommendedName>
        <fullName evidence="6">Ubiquinone biosynthesis protein COQ4 homolog, mitochondrial</fullName>
    </recommendedName>
    <alternativeName>
        <fullName evidence="6">4-hydroxy-3-methoxy-5-polyprenylbenzoate decarboxylase</fullName>
        <ecNumber evidence="6">4.1.1.130</ecNumber>
    </alternativeName>
    <alternativeName>
        <fullName evidence="6">Coenzyme Q biosynthesis protein 4 homolog</fullName>
    </alternativeName>
</protein>
<feature type="binding site" evidence="6">
    <location>
        <position position="89"/>
    </location>
    <ligand>
        <name>Zn(2+)</name>
        <dbReference type="ChEBI" id="CHEBI:29105"/>
    </ligand>
</feature>
<comment type="caution">
    <text evidence="7">The sequence shown here is derived from an EMBL/GenBank/DDBJ whole genome shotgun (WGS) entry which is preliminary data.</text>
</comment>
<comment type="cofactor">
    <cofactor evidence="6">
        <name>Zn(2+)</name>
        <dbReference type="ChEBI" id="CHEBI:29105"/>
    </cofactor>
</comment>
<dbReference type="Proteomes" id="UP000037460">
    <property type="component" value="Unassembled WGS sequence"/>
</dbReference>
<dbReference type="UniPathway" id="UPA00232"/>
<comment type="subcellular location">
    <subcellularLocation>
        <location evidence="6">Mitochondrion inner membrane</location>
        <topology evidence="6">Peripheral membrane protein</topology>
        <orientation evidence="6">Matrix side</orientation>
    </subcellularLocation>
</comment>
<keyword evidence="8" id="KW-1185">Reference proteome</keyword>
<feature type="binding site" evidence="6">
    <location>
        <position position="74"/>
    </location>
    <ligand>
        <name>Zn(2+)</name>
        <dbReference type="ChEBI" id="CHEBI:29105"/>
    </ligand>
</feature>
<evidence type="ECO:0000313" key="7">
    <source>
        <dbReference type="EMBL" id="KOO35858.1"/>
    </source>
</evidence>